<dbReference type="OrthoDB" id="9820437at2"/>
<feature type="transmembrane region" description="Helical" evidence="1">
    <location>
        <begin position="84"/>
        <end position="102"/>
    </location>
</feature>
<protein>
    <submittedName>
        <fullName evidence="2">Uncharacterized protein</fullName>
    </submittedName>
</protein>
<evidence type="ECO:0000313" key="3">
    <source>
        <dbReference type="Proteomes" id="UP000253410"/>
    </source>
</evidence>
<dbReference type="AlphaFoldDB" id="A0A365XTT1"/>
<evidence type="ECO:0000256" key="1">
    <source>
        <dbReference type="SAM" id="Phobius"/>
    </source>
</evidence>
<sequence>MDTLINSSGTVVATRTGDEIYKDVLKWTKVAVSSLSVIIYAVERGKRYGDIPTELSGVDAALNAGGPVERFKEIMAIPTKIIKALSYGIMAMIFFDAIFDYMDTTKKEVVFLGITLTKGWRRIVMYIVIACVGIPIGTLYYIKLHSTVAGAAKKWEKQISVITNLGQCFYGIGQLIIWIKNPEIFKNKKVFMGCNITNNITSVVEMWGVDVVLYSADLGIAAGAGYIVVYSVRTVIKTSEVVGLTIAD</sequence>
<comment type="caution">
    <text evidence="2">The sequence shown here is derived from an EMBL/GenBank/DDBJ whole genome shotgun (WGS) entry which is preliminary data.</text>
</comment>
<dbReference type="RefSeq" id="WP_113618509.1">
    <property type="nucleotide sequence ID" value="NZ_QFFJ01000002.1"/>
</dbReference>
<evidence type="ECO:0000313" key="2">
    <source>
        <dbReference type="EMBL" id="RBL89762.1"/>
    </source>
</evidence>
<keyword evidence="1" id="KW-0472">Membrane</keyword>
<feature type="transmembrane region" description="Helical" evidence="1">
    <location>
        <begin position="162"/>
        <end position="179"/>
    </location>
</feature>
<keyword evidence="3" id="KW-1185">Reference proteome</keyword>
<dbReference type="Proteomes" id="UP000253410">
    <property type="component" value="Unassembled WGS sequence"/>
</dbReference>
<proteinExistence type="predicted"/>
<reference evidence="2 3" key="1">
    <citation type="submission" date="2018-05" db="EMBL/GenBank/DDBJ databases">
        <title>Chitinophaga sp. K3CV102501T nov., isolated from isolated from a monsoon evergreen broad-leaved forest soil.</title>
        <authorList>
            <person name="Lv Y."/>
        </authorList>
    </citation>
    <scope>NUCLEOTIDE SEQUENCE [LARGE SCALE GENOMIC DNA]</scope>
    <source>
        <strain evidence="2 3">GDMCC 1.1325</strain>
    </source>
</reference>
<organism evidence="2 3">
    <name type="scientific">Chitinophaga flava</name>
    <dbReference type="NCBI Taxonomy" id="2259036"/>
    <lineage>
        <taxon>Bacteria</taxon>
        <taxon>Pseudomonadati</taxon>
        <taxon>Bacteroidota</taxon>
        <taxon>Chitinophagia</taxon>
        <taxon>Chitinophagales</taxon>
        <taxon>Chitinophagaceae</taxon>
        <taxon>Chitinophaga</taxon>
    </lineage>
</organism>
<gene>
    <name evidence="2" type="ORF">DF182_25055</name>
</gene>
<keyword evidence="1" id="KW-1133">Transmembrane helix</keyword>
<dbReference type="EMBL" id="QFFJ01000002">
    <property type="protein sequence ID" value="RBL89762.1"/>
    <property type="molecule type" value="Genomic_DNA"/>
</dbReference>
<name>A0A365XTT1_9BACT</name>
<keyword evidence="1" id="KW-0812">Transmembrane</keyword>
<feature type="transmembrane region" description="Helical" evidence="1">
    <location>
        <begin position="123"/>
        <end position="142"/>
    </location>
</feature>
<accession>A0A365XTT1</accession>